<accession>A0ABR1SRD4</accession>
<comment type="caution">
    <text evidence="1">The sequence shown here is derived from an EMBL/GenBank/DDBJ whole genome shotgun (WGS) entry which is preliminary data.</text>
</comment>
<evidence type="ECO:0000313" key="1">
    <source>
        <dbReference type="EMBL" id="KAK8036274.1"/>
    </source>
</evidence>
<evidence type="ECO:0000313" key="2">
    <source>
        <dbReference type="Proteomes" id="UP001444661"/>
    </source>
</evidence>
<dbReference type="Proteomes" id="UP001444661">
    <property type="component" value="Unassembled WGS sequence"/>
</dbReference>
<organism evidence="1 2">
    <name type="scientific">Apiospora rasikravindrae</name>
    <dbReference type="NCBI Taxonomy" id="990691"/>
    <lineage>
        <taxon>Eukaryota</taxon>
        <taxon>Fungi</taxon>
        <taxon>Dikarya</taxon>
        <taxon>Ascomycota</taxon>
        <taxon>Pezizomycotina</taxon>
        <taxon>Sordariomycetes</taxon>
        <taxon>Xylariomycetidae</taxon>
        <taxon>Amphisphaeriales</taxon>
        <taxon>Apiosporaceae</taxon>
        <taxon>Apiospora</taxon>
    </lineage>
</organism>
<reference evidence="1 2" key="1">
    <citation type="submission" date="2023-01" db="EMBL/GenBank/DDBJ databases">
        <title>Analysis of 21 Apiospora genomes using comparative genomics revels a genus with tremendous synthesis potential of carbohydrate active enzymes and secondary metabolites.</title>
        <authorList>
            <person name="Sorensen T."/>
        </authorList>
    </citation>
    <scope>NUCLEOTIDE SEQUENCE [LARGE SCALE GENOMIC DNA]</scope>
    <source>
        <strain evidence="1 2">CBS 33761</strain>
    </source>
</reference>
<dbReference type="EMBL" id="JAQQWK010000008">
    <property type="protein sequence ID" value="KAK8036274.1"/>
    <property type="molecule type" value="Genomic_DNA"/>
</dbReference>
<keyword evidence="2" id="KW-1185">Reference proteome</keyword>
<protein>
    <submittedName>
        <fullName evidence="1">Uncharacterized protein</fullName>
    </submittedName>
</protein>
<name>A0ABR1SRD4_9PEZI</name>
<gene>
    <name evidence="1" type="ORF">PG993_008888</name>
</gene>
<sequence>MEINHAQCTTDTGDGYGQIPGGSLELTGSILSSELAWQPFISRRSEGRKPQPNTFAWHLPALSELTTKPVNTQCSFHPDYAFFTDQASPVSVLWLWFTPDMVLVLTPTDEGKIECVGLLYDFMGELLSLQQLRQLLGTIEII</sequence>
<proteinExistence type="predicted"/>